<dbReference type="PANTHER" id="PTHR46233">
    <property type="entry name" value="HYDROXYACYLGLUTATHIONE HYDROLASE GLOC"/>
    <property type="match status" value="1"/>
</dbReference>
<name>A0A553IHE0_ACHLA</name>
<evidence type="ECO:0000256" key="4">
    <source>
        <dbReference type="ARBA" id="ARBA00022833"/>
    </source>
</evidence>
<dbReference type="CDD" id="cd06262">
    <property type="entry name" value="metallo-hydrolase-like_MBL-fold"/>
    <property type="match status" value="1"/>
</dbReference>
<dbReference type="SUPFAM" id="SSF56281">
    <property type="entry name" value="Metallo-hydrolase/oxidoreductase"/>
    <property type="match status" value="1"/>
</dbReference>
<evidence type="ECO:0000313" key="6">
    <source>
        <dbReference type="EMBL" id="TRX99613.1"/>
    </source>
</evidence>
<organism evidence="6 7">
    <name type="scientific">Acholeplasma laidlawii</name>
    <dbReference type="NCBI Taxonomy" id="2148"/>
    <lineage>
        <taxon>Bacteria</taxon>
        <taxon>Bacillati</taxon>
        <taxon>Mycoplasmatota</taxon>
        <taxon>Mollicutes</taxon>
        <taxon>Acholeplasmatales</taxon>
        <taxon>Acholeplasmataceae</taxon>
        <taxon>Acholeplasma</taxon>
    </lineage>
</organism>
<keyword evidence="2" id="KW-0479">Metal-binding</keyword>
<dbReference type="RefSeq" id="WP_012242901.1">
    <property type="nucleotide sequence ID" value="NZ_JACAOE010000001.1"/>
</dbReference>
<protein>
    <submittedName>
        <fullName evidence="6">MBL fold metallo-hydrolase</fullName>
    </submittedName>
</protein>
<dbReference type="GeneID" id="41339108"/>
<reference evidence="6 7" key="1">
    <citation type="submission" date="2019-07" db="EMBL/GenBank/DDBJ databases">
        <title>Genome sequence of Acholeplasma laidlawii strain with increased resistance to erythromycin.</title>
        <authorList>
            <person name="Medvedeva E.S."/>
            <person name="Baranova N.B."/>
            <person name="Siniagina M.N."/>
            <person name="Mouzykantov A."/>
            <person name="Chernova O.A."/>
            <person name="Chernov V.M."/>
        </authorList>
    </citation>
    <scope>NUCLEOTIDE SEQUENCE [LARGE SCALE GENOMIC DNA]</scope>
    <source>
        <strain evidence="6 7">PG8REry</strain>
    </source>
</reference>
<dbReference type="InterPro" id="IPR036866">
    <property type="entry name" value="RibonucZ/Hydroxyglut_hydro"/>
</dbReference>
<comment type="caution">
    <text evidence="6">The sequence shown here is derived from an EMBL/GenBank/DDBJ whole genome shotgun (WGS) entry which is preliminary data.</text>
</comment>
<dbReference type="SMART" id="SM00849">
    <property type="entry name" value="Lactamase_B"/>
    <property type="match status" value="1"/>
</dbReference>
<dbReference type="InterPro" id="IPR051453">
    <property type="entry name" value="MBL_Glyoxalase_II"/>
</dbReference>
<sequence length="198" mass="22668">MEIIGLKLGEARSNAYVVSENKQCFIIDPGYEGSEIIEYIKSRKLDPQFIYITHGHHDHTGGVKQLKEHYHIPVYAPLKDKVWMTDTVYNYFAYEIPVDQYVVEGDKIDFGRHVFKVIETPGHSEGSTALYNEPFLFCGDTLFFESIGRTNIPFGDEEVLMDTIRTKLLTLPDKTVVYPGHGKPTTIGYEKENNPFLK</sequence>
<dbReference type="OMA" id="GAWGTNC"/>
<feature type="domain" description="Metallo-beta-lactamase" evidence="5">
    <location>
        <begin position="12"/>
        <end position="181"/>
    </location>
</feature>
<dbReference type="EMBL" id="VKID01000001">
    <property type="protein sequence ID" value="TRX99613.1"/>
    <property type="molecule type" value="Genomic_DNA"/>
</dbReference>
<evidence type="ECO:0000256" key="3">
    <source>
        <dbReference type="ARBA" id="ARBA00022801"/>
    </source>
</evidence>
<dbReference type="GO" id="GO:0016787">
    <property type="term" value="F:hydrolase activity"/>
    <property type="evidence" value="ECO:0007669"/>
    <property type="project" value="UniProtKB-KW"/>
</dbReference>
<evidence type="ECO:0000259" key="5">
    <source>
        <dbReference type="SMART" id="SM00849"/>
    </source>
</evidence>
<proteinExistence type="predicted"/>
<comment type="cofactor">
    <cofactor evidence="1">
        <name>Zn(2+)</name>
        <dbReference type="ChEBI" id="CHEBI:29105"/>
    </cofactor>
</comment>
<dbReference type="AlphaFoldDB" id="A0A553IHE0"/>
<evidence type="ECO:0000313" key="7">
    <source>
        <dbReference type="Proteomes" id="UP000315938"/>
    </source>
</evidence>
<dbReference type="GO" id="GO:0046872">
    <property type="term" value="F:metal ion binding"/>
    <property type="evidence" value="ECO:0007669"/>
    <property type="project" value="UniProtKB-KW"/>
</dbReference>
<accession>A0A553IHE0</accession>
<keyword evidence="4" id="KW-0862">Zinc</keyword>
<dbReference type="Gene3D" id="3.60.15.10">
    <property type="entry name" value="Ribonuclease Z/Hydroxyacylglutathione hydrolase-like"/>
    <property type="match status" value="1"/>
</dbReference>
<keyword evidence="3 6" id="KW-0378">Hydrolase</keyword>
<dbReference type="Proteomes" id="UP000315938">
    <property type="component" value="Unassembled WGS sequence"/>
</dbReference>
<dbReference type="InterPro" id="IPR001279">
    <property type="entry name" value="Metallo-B-lactamas"/>
</dbReference>
<dbReference type="PANTHER" id="PTHR46233:SF3">
    <property type="entry name" value="HYDROXYACYLGLUTATHIONE HYDROLASE GLOC"/>
    <property type="match status" value="1"/>
</dbReference>
<evidence type="ECO:0000256" key="2">
    <source>
        <dbReference type="ARBA" id="ARBA00022723"/>
    </source>
</evidence>
<gene>
    <name evidence="6" type="ORF">FNV44_00810</name>
</gene>
<evidence type="ECO:0000256" key="1">
    <source>
        <dbReference type="ARBA" id="ARBA00001947"/>
    </source>
</evidence>
<dbReference type="Pfam" id="PF00753">
    <property type="entry name" value="Lactamase_B"/>
    <property type="match status" value="1"/>
</dbReference>